<sequence>MWSLKKEKGVPIYVSIIELILYYIKNGDLLPGERLPSERKLANYFQVNRSTVVHALDELVSLGWIIRKQGSGTIVNEGKWGISTTPRTDWRRYLEQNAFAKVDPFTEQIERLIKQSDEHVLDLYTGELPMDLIPSFSFPPLTWKHFLEEEQQDDLGYLPLRQSISRETKKEYGFSLPPESLLITSGAQQALFLILQVLLQSGDSVAIEDPSFLYALPIFQAAGIRLYGVKMDQDGINLESLEKMIRQHRVKMVMVNPSFQNPTGKTMSMKRRKALVELCQNYQIPILEDDVFAKLNFVSTDQIPPLKKLDPENVLYIGSLSKILGSTTKIGWLSAPTSVNQQLAEARKMMDFSLSIFPQLLANLALTDKDFSNKIAHLKQTVEQRGKAVFDVLDETNEWDVSMPKGGFYIWAKWTHGNLRPKDWAVFLQEGLLIAPSFFFSENQDSIRINFTRVDGKNLLIFKEKLLEVTKKIAFDSKSL</sequence>
<dbReference type="GO" id="GO:0030170">
    <property type="term" value="F:pyridoxal phosphate binding"/>
    <property type="evidence" value="ECO:0007669"/>
    <property type="project" value="InterPro"/>
</dbReference>
<accession>A0A1E5GM87</accession>
<dbReference type="Proteomes" id="UP000094068">
    <property type="component" value="Unassembled WGS sequence"/>
</dbReference>
<evidence type="ECO:0000313" key="9">
    <source>
        <dbReference type="Proteomes" id="UP000094068"/>
    </source>
</evidence>
<dbReference type="CDD" id="cd07377">
    <property type="entry name" value="WHTH_GntR"/>
    <property type="match status" value="1"/>
</dbReference>
<reference evidence="9" key="1">
    <citation type="submission" date="2016-09" db="EMBL/GenBank/DDBJ databases">
        <authorList>
            <person name="Gulvik C.A."/>
        </authorList>
    </citation>
    <scope>NUCLEOTIDE SEQUENCE [LARGE SCALE GENOMIC DNA]</scope>
    <source>
        <strain evidence="9">DSM 23328</strain>
    </source>
</reference>
<evidence type="ECO:0000256" key="5">
    <source>
        <dbReference type="ARBA" id="ARBA00023125"/>
    </source>
</evidence>
<dbReference type="Pfam" id="PF00392">
    <property type="entry name" value="GntR"/>
    <property type="match status" value="1"/>
</dbReference>
<dbReference type="GO" id="GO:0003677">
    <property type="term" value="F:DNA binding"/>
    <property type="evidence" value="ECO:0007669"/>
    <property type="project" value="UniProtKB-KW"/>
</dbReference>
<dbReference type="OrthoDB" id="9802328at2"/>
<gene>
    <name evidence="8" type="ORF">BCR21_02075</name>
</gene>
<dbReference type="GO" id="GO:0008483">
    <property type="term" value="F:transaminase activity"/>
    <property type="evidence" value="ECO:0007669"/>
    <property type="project" value="UniProtKB-KW"/>
</dbReference>
<dbReference type="SMART" id="SM00345">
    <property type="entry name" value="HTH_GNTR"/>
    <property type="match status" value="1"/>
</dbReference>
<dbReference type="InterPro" id="IPR015424">
    <property type="entry name" value="PyrdxlP-dep_Trfase"/>
</dbReference>
<dbReference type="Pfam" id="PF00155">
    <property type="entry name" value="Aminotran_1_2"/>
    <property type="match status" value="1"/>
</dbReference>
<dbReference type="Gene3D" id="3.40.640.10">
    <property type="entry name" value="Type I PLP-dependent aspartate aminotransferase-like (Major domain)"/>
    <property type="match status" value="1"/>
</dbReference>
<dbReference type="InterPro" id="IPR036390">
    <property type="entry name" value="WH_DNA-bd_sf"/>
</dbReference>
<dbReference type="RefSeq" id="WP_069644860.1">
    <property type="nucleotide sequence ID" value="NZ_MIJZ01000001.1"/>
</dbReference>
<dbReference type="InterPro" id="IPR036388">
    <property type="entry name" value="WH-like_DNA-bd_sf"/>
</dbReference>
<keyword evidence="9" id="KW-1185">Reference proteome</keyword>
<dbReference type="Gene3D" id="1.10.10.10">
    <property type="entry name" value="Winged helix-like DNA-binding domain superfamily/Winged helix DNA-binding domain"/>
    <property type="match status" value="1"/>
</dbReference>
<dbReference type="InterPro" id="IPR051446">
    <property type="entry name" value="HTH_trans_reg/aminotransferase"/>
</dbReference>
<feature type="domain" description="HTH gntR-type" evidence="7">
    <location>
        <begin position="10"/>
        <end position="78"/>
    </location>
</feature>
<dbReference type="PANTHER" id="PTHR46577:SF2">
    <property type="entry name" value="TRANSCRIPTIONAL REGULATORY PROTEIN"/>
    <property type="match status" value="1"/>
</dbReference>
<evidence type="ECO:0000256" key="1">
    <source>
        <dbReference type="ARBA" id="ARBA00005384"/>
    </source>
</evidence>
<comment type="similarity">
    <text evidence="1">In the C-terminal section; belongs to the class-I pyridoxal-phosphate-dependent aminotransferase family.</text>
</comment>
<dbReference type="InterPro" id="IPR015421">
    <property type="entry name" value="PyrdxlP-dep_Trfase_major"/>
</dbReference>
<evidence type="ECO:0000256" key="6">
    <source>
        <dbReference type="ARBA" id="ARBA00023163"/>
    </source>
</evidence>
<organism evidence="8 9">
    <name type="scientific">Enterococcus ureasiticus</name>
    <dbReference type="NCBI Taxonomy" id="903984"/>
    <lineage>
        <taxon>Bacteria</taxon>
        <taxon>Bacillati</taxon>
        <taxon>Bacillota</taxon>
        <taxon>Bacilli</taxon>
        <taxon>Lactobacillales</taxon>
        <taxon>Enterococcaceae</taxon>
        <taxon>Enterococcus</taxon>
    </lineage>
</organism>
<evidence type="ECO:0000256" key="2">
    <source>
        <dbReference type="ARBA" id="ARBA00022576"/>
    </source>
</evidence>
<dbReference type="GO" id="GO:0003700">
    <property type="term" value="F:DNA-binding transcription factor activity"/>
    <property type="evidence" value="ECO:0007669"/>
    <property type="project" value="InterPro"/>
</dbReference>
<keyword evidence="4" id="KW-0805">Transcription regulation</keyword>
<dbReference type="InterPro" id="IPR015422">
    <property type="entry name" value="PyrdxlP-dep_Trfase_small"/>
</dbReference>
<dbReference type="SUPFAM" id="SSF46785">
    <property type="entry name" value="Winged helix' DNA-binding domain"/>
    <property type="match status" value="1"/>
</dbReference>
<dbReference type="PRINTS" id="PR00035">
    <property type="entry name" value="HTHGNTR"/>
</dbReference>
<dbReference type="AlphaFoldDB" id="A0A1E5GM87"/>
<dbReference type="STRING" id="903984.BCR21_02075"/>
<dbReference type="CDD" id="cd00609">
    <property type="entry name" value="AAT_like"/>
    <property type="match status" value="1"/>
</dbReference>
<evidence type="ECO:0000313" key="8">
    <source>
        <dbReference type="EMBL" id="OEG13802.1"/>
    </source>
</evidence>
<dbReference type="EMBL" id="MIJZ01000001">
    <property type="protein sequence ID" value="OEG13802.1"/>
    <property type="molecule type" value="Genomic_DNA"/>
</dbReference>
<keyword evidence="6" id="KW-0804">Transcription</keyword>
<proteinExistence type="inferred from homology"/>
<dbReference type="InterPro" id="IPR000524">
    <property type="entry name" value="Tscrpt_reg_HTH_GntR"/>
</dbReference>
<protein>
    <submittedName>
        <fullName evidence="8">GntR family transcriptional regulator</fullName>
    </submittedName>
</protein>
<dbReference type="SUPFAM" id="SSF53383">
    <property type="entry name" value="PLP-dependent transferases"/>
    <property type="match status" value="1"/>
</dbReference>
<evidence type="ECO:0000256" key="4">
    <source>
        <dbReference type="ARBA" id="ARBA00023015"/>
    </source>
</evidence>
<dbReference type="Gene3D" id="3.90.1150.10">
    <property type="entry name" value="Aspartate Aminotransferase, domain 1"/>
    <property type="match status" value="1"/>
</dbReference>
<evidence type="ECO:0000256" key="3">
    <source>
        <dbReference type="ARBA" id="ARBA00022898"/>
    </source>
</evidence>
<keyword evidence="3" id="KW-0663">Pyridoxal phosphate</keyword>
<comment type="caution">
    <text evidence="8">The sequence shown here is derived from an EMBL/GenBank/DDBJ whole genome shotgun (WGS) entry which is preliminary data.</text>
</comment>
<keyword evidence="2" id="KW-0808">Transferase</keyword>
<keyword evidence="2" id="KW-0032">Aminotransferase</keyword>
<name>A0A1E5GM87_9ENTE</name>
<evidence type="ECO:0000259" key="7">
    <source>
        <dbReference type="PROSITE" id="PS50949"/>
    </source>
</evidence>
<dbReference type="InterPro" id="IPR004839">
    <property type="entry name" value="Aminotransferase_I/II_large"/>
</dbReference>
<dbReference type="PANTHER" id="PTHR46577">
    <property type="entry name" value="HTH-TYPE TRANSCRIPTIONAL REGULATORY PROTEIN GABR"/>
    <property type="match status" value="1"/>
</dbReference>
<keyword evidence="5" id="KW-0238">DNA-binding</keyword>
<dbReference type="PROSITE" id="PS50949">
    <property type="entry name" value="HTH_GNTR"/>
    <property type="match status" value="1"/>
</dbReference>